<gene>
    <name evidence="1" type="ORF">GCM10009769_20600</name>
    <name evidence="2" type="ORF">JOE58_003057</name>
</gene>
<protein>
    <submittedName>
        <fullName evidence="1">Uncharacterized protein</fullName>
    </submittedName>
</protein>
<comment type="caution">
    <text evidence="1">The sequence shown here is derived from an EMBL/GenBank/DDBJ whole genome shotgun (WGS) entry which is preliminary data.</text>
</comment>
<dbReference type="Proteomes" id="UP000746584">
    <property type="component" value="Unassembled WGS sequence"/>
</dbReference>
<dbReference type="EMBL" id="JAFBCG010000001">
    <property type="protein sequence ID" value="MBM7803806.1"/>
    <property type="molecule type" value="Genomic_DNA"/>
</dbReference>
<dbReference type="RefSeq" id="WP_022902162.1">
    <property type="nucleotide sequence ID" value="NZ_BMOI01000008.1"/>
</dbReference>
<dbReference type="Proteomes" id="UP000648535">
    <property type="component" value="Unassembled WGS sequence"/>
</dbReference>
<evidence type="ECO:0000313" key="3">
    <source>
        <dbReference type="Proteomes" id="UP000648535"/>
    </source>
</evidence>
<dbReference type="AlphaFoldDB" id="A0A8H9L287"/>
<reference evidence="1" key="2">
    <citation type="submission" date="2020-09" db="EMBL/GenBank/DDBJ databases">
        <authorList>
            <person name="Sun Q."/>
            <person name="Ohkuma M."/>
        </authorList>
    </citation>
    <scope>NUCLEOTIDE SEQUENCE</scope>
    <source>
        <strain evidence="1">JCM 1480</strain>
    </source>
</reference>
<evidence type="ECO:0000313" key="2">
    <source>
        <dbReference type="EMBL" id="MBM7803806.1"/>
    </source>
</evidence>
<proteinExistence type="predicted"/>
<evidence type="ECO:0000313" key="1">
    <source>
        <dbReference type="EMBL" id="GGL02393.1"/>
    </source>
</evidence>
<evidence type="ECO:0000313" key="4">
    <source>
        <dbReference type="Proteomes" id="UP000746584"/>
    </source>
</evidence>
<sequence>MSKNTRGQSRDLITESIAIDEVKSGLLDHSQGNQNAWIFGEPDGSEEPTV</sequence>
<keyword evidence="4" id="KW-1185">Reference proteome</keyword>
<reference evidence="2 4" key="3">
    <citation type="submission" date="2021-01" db="EMBL/GenBank/DDBJ databases">
        <title>Sequencing the genomes of 1000 actinobacteria strains.</title>
        <authorList>
            <person name="Klenk H.-P."/>
        </authorList>
    </citation>
    <scope>NUCLEOTIDE SEQUENCE [LARGE SCALE GENOMIC DNA]</scope>
    <source>
        <strain evidence="2 4">DSM 20542</strain>
    </source>
</reference>
<reference evidence="1" key="1">
    <citation type="journal article" date="2014" name="Int. J. Syst. Evol. Microbiol.">
        <title>Complete genome sequence of Corynebacterium casei LMG S-19264T (=DSM 44701T), isolated from a smear-ripened cheese.</title>
        <authorList>
            <consortium name="US DOE Joint Genome Institute (JGI-PGF)"/>
            <person name="Walter F."/>
            <person name="Albersmeier A."/>
            <person name="Kalinowski J."/>
            <person name="Ruckert C."/>
        </authorList>
    </citation>
    <scope>NUCLEOTIDE SEQUENCE</scope>
    <source>
        <strain evidence="1">JCM 1480</strain>
    </source>
</reference>
<dbReference type="EMBL" id="BMOI01000008">
    <property type="protein sequence ID" value="GGL02393.1"/>
    <property type="molecule type" value="Genomic_DNA"/>
</dbReference>
<organism evidence="1 3">
    <name type="scientific">Curtobacterium luteum</name>
    <dbReference type="NCBI Taxonomy" id="33881"/>
    <lineage>
        <taxon>Bacteria</taxon>
        <taxon>Bacillati</taxon>
        <taxon>Actinomycetota</taxon>
        <taxon>Actinomycetes</taxon>
        <taxon>Micrococcales</taxon>
        <taxon>Microbacteriaceae</taxon>
        <taxon>Curtobacterium</taxon>
    </lineage>
</organism>
<accession>A0A8H9L287</accession>
<name>A0A8H9L287_9MICO</name>